<evidence type="ECO:0000313" key="3">
    <source>
        <dbReference type="Proteomes" id="UP000242450"/>
    </source>
</evidence>
<dbReference type="GO" id="GO:0098982">
    <property type="term" value="C:GABA-ergic synapse"/>
    <property type="evidence" value="ECO:0007669"/>
    <property type="project" value="TreeGrafter"/>
</dbReference>
<dbReference type="GO" id="GO:0017147">
    <property type="term" value="F:Wnt-protein binding"/>
    <property type="evidence" value="ECO:0007669"/>
    <property type="project" value="TreeGrafter"/>
</dbReference>
<dbReference type="InterPro" id="IPR003961">
    <property type="entry name" value="FN3_dom"/>
</dbReference>
<proteinExistence type="predicted"/>
<dbReference type="GO" id="GO:0007411">
    <property type="term" value="P:axon guidance"/>
    <property type="evidence" value="ECO:0007669"/>
    <property type="project" value="TreeGrafter"/>
</dbReference>
<dbReference type="GO" id="GO:0004725">
    <property type="term" value="F:protein tyrosine phosphatase activity"/>
    <property type="evidence" value="ECO:0007669"/>
    <property type="project" value="InterPro"/>
</dbReference>
<dbReference type="OrthoDB" id="8609993at2759"/>
<gene>
    <name evidence="2" type="ORF">Celaphus_00014029</name>
</gene>
<dbReference type="GO" id="GO:0098978">
    <property type="term" value="C:glutamatergic synapse"/>
    <property type="evidence" value="ECO:0007669"/>
    <property type="project" value="TreeGrafter"/>
</dbReference>
<name>A0A212CCB1_CEREH</name>
<dbReference type="SUPFAM" id="SSF49265">
    <property type="entry name" value="Fibronectin type III"/>
    <property type="match status" value="1"/>
</dbReference>
<dbReference type="InterPro" id="IPR058859">
    <property type="entry name" value="Fn3_R-PTP-O"/>
</dbReference>
<evidence type="ECO:0000313" key="2">
    <source>
        <dbReference type="EMBL" id="OWK03572.1"/>
    </source>
</evidence>
<dbReference type="PROSITE" id="PS50853">
    <property type="entry name" value="FN3"/>
    <property type="match status" value="1"/>
</dbReference>
<dbReference type="GO" id="GO:0045296">
    <property type="term" value="F:cadherin binding"/>
    <property type="evidence" value="ECO:0007669"/>
    <property type="project" value="TreeGrafter"/>
</dbReference>
<evidence type="ECO:0000259" key="1">
    <source>
        <dbReference type="PROSITE" id="PS50853"/>
    </source>
</evidence>
<dbReference type="Gene3D" id="2.60.40.10">
    <property type="entry name" value="Immunoglobulins"/>
    <property type="match status" value="1"/>
</dbReference>
<dbReference type="GO" id="GO:0003093">
    <property type="term" value="P:regulation of glomerular filtration"/>
    <property type="evidence" value="ECO:0007669"/>
    <property type="project" value="TreeGrafter"/>
</dbReference>
<sequence length="107" mass="12067">NFTEYLTVDEEAHEFVAELKEPGKYKLSVTTFSSSGSCETRNSPSGEWIEELTEKPQHVSVHVLSSTTALMSWTSPQENYNGTIVSVVSLTCQKQKESQRLEKQYCT</sequence>
<protein>
    <recommendedName>
        <fullName evidence="1">Fibronectin type-III domain-containing protein</fullName>
    </recommendedName>
</protein>
<feature type="non-terminal residue" evidence="2">
    <location>
        <position position="107"/>
    </location>
</feature>
<dbReference type="Proteomes" id="UP000242450">
    <property type="component" value="Chromosome 22"/>
</dbReference>
<accession>A0A212CCB1</accession>
<keyword evidence="3" id="KW-1185">Reference proteome</keyword>
<comment type="caution">
    <text evidence="2">The sequence shown here is derived from an EMBL/GenBank/DDBJ whole genome shotgun (WGS) entry which is preliminary data.</text>
</comment>
<organism evidence="2 3">
    <name type="scientific">Cervus elaphus hippelaphus</name>
    <name type="common">European red deer</name>
    <dbReference type="NCBI Taxonomy" id="46360"/>
    <lineage>
        <taxon>Eukaryota</taxon>
        <taxon>Metazoa</taxon>
        <taxon>Chordata</taxon>
        <taxon>Craniata</taxon>
        <taxon>Vertebrata</taxon>
        <taxon>Euteleostomi</taxon>
        <taxon>Mammalia</taxon>
        <taxon>Eutheria</taxon>
        <taxon>Laurasiatheria</taxon>
        <taxon>Artiodactyla</taxon>
        <taxon>Ruminantia</taxon>
        <taxon>Pecora</taxon>
        <taxon>Cervidae</taxon>
        <taxon>Cervinae</taxon>
        <taxon>Cervus</taxon>
    </lineage>
</organism>
<dbReference type="PANTHER" id="PTHR47028:SF1">
    <property type="entry name" value="RECEPTOR-TYPE TYROSINE-PROTEIN PHOSPHATASE O"/>
    <property type="match status" value="1"/>
</dbReference>
<dbReference type="GO" id="GO:0072112">
    <property type="term" value="P:podocyte differentiation"/>
    <property type="evidence" value="ECO:0007669"/>
    <property type="project" value="TreeGrafter"/>
</dbReference>
<dbReference type="GO" id="GO:0005886">
    <property type="term" value="C:plasma membrane"/>
    <property type="evidence" value="ECO:0007669"/>
    <property type="project" value="TreeGrafter"/>
</dbReference>
<dbReference type="AlphaFoldDB" id="A0A212CCB1"/>
<reference evidence="2 3" key="1">
    <citation type="journal article" date="2018" name="Mol. Genet. Genomics">
        <title>The red deer Cervus elaphus genome CerEla1.0: sequencing, annotating, genes, and chromosomes.</title>
        <authorList>
            <person name="Bana N.A."/>
            <person name="Nyiri A."/>
            <person name="Nagy J."/>
            <person name="Frank K."/>
            <person name="Nagy T."/>
            <person name="Steger V."/>
            <person name="Schiller M."/>
            <person name="Lakatos P."/>
            <person name="Sugar L."/>
            <person name="Horn P."/>
            <person name="Barta E."/>
            <person name="Orosz L."/>
        </authorList>
    </citation>
    <scope>NUCLEOTIDE SEQUENCE [LARGE SCALE GENOMIC DNA]</scope>
    <source>
        <strain evidence="2">Hungarian</strain>
    </source>
</reference>
<dbReference type="PANTHER" id="PTHR47028">
    <property type="entry name" value="RECEPTOR-TYPE TYROSINE-PROTEIN PHOSPHATASE O"/>
    <property type="match status" value="1"/>
</dbReference>
<dbReference type="Pfam" id="PF26586">
    <property type="entry name" value="Fn3_R-PTP-O"/>
    <property type="match status" value="1"/>
</dbReference>
<feature type="domain" description="Fibronectin type-III" evidence="1">
    <location>
        <begin position="55"/>
        <end position="107"/>
    </location>
</feature>
<dbReference type="InterPro" id="IPR036116">
    <property type="entry name" value="FN3_sf"/>
</dbReference>
<dbReference type="InterPro" id="IPR042996">
    <property type="entry name" value="PTPRO"/>
</dbReference>
<dbReference type="InterPro" id="IPR013783">
    <property type="entry name" value="Ig-like_fold"/>
</dbReference>
<dbReference type="EMBL" id="MKHE01000022">
    <property type="protein sequence ID" value="OWK03572.1"/>
    <property type="molecule type" value="Genomic_DNA"/>
</dbReference>
<feature type="non-terminal residue" evidence="2">
    <location>
        <position position="1"/>
    </location>
</feature>
<dbReference type="GO" id="GO:0090090">
    <property type="term" value="P:negative regulation of canonical Wnt signaling pathway"/>
    <property type="evidence" value="ECO:0007669"/>
    <property type="project" value="TreeGrafter"/>
</dbReference>